<comment type="caution">
    <text evidence="3">The sequence shown here is derived from an EMBL/GenBank/DDBJ whole genome shotgun (WGS) entry which is preliminary data.</text>
</comment>
<evidence type="ECO:0000259" key="1">
    <source>
        <dbReference type="Pfam" id="PF07943"/>
    </source>
</evidence>
<accession>A0A934SYC2</accession>
<dbReference type="Pfam" id="PF07943">
    <property type="entry name" value="PBP5_C"/>
    <property type="match status" value="1"/>
</dbReference>
<sequence length="176" mass="19107">MALNKLLISMTRNVGAEAFRRRRRTAIGRPDSRPLLKDIRCKTLVLCGREDKVTPPDYSQEKASGIAESELVILEQCGHMAPLEQPDLVKAALSHWLGSVSTFQVVLGTKGGPLVRKGTRNKIKTEVVATDKLMAPLAQGAEIGAAKISYPRKPVAGIPVVALRKSRDPGSCMPDR</sequence>
<dbReference type="SUPFAM" id="SSF53474">
    <property type="entry name" value="alpha/beta-Hydrolases"/>
    <property type="match status" value="1"/>
</dbReference>
<feature type="domain" description="AB hydrolase-1" evidence="2">
    <location>
        <begin position="25"/>
        <end position="91"/>
    </location>
</feature>
<dbReference type="AlphaFoldDB" id="A0A934SYC2"/>
<proteinExistence type="predicted"/>
<dbReference type="InterPro" id="IPR000073">
    <property type="entry name" value="AB_hydrolase_1"/>
</dbReference>
<evidence type="ECO:0000259" key="2">
    <source>
        <dbReference type="Pfam" id="PF12697"/>
    </source>
</evidence>
<protein>
    <submittedName>
        <fullName evidence="3">Alpha/beta fold hydrolase</fullName>
    </submittedName>
</protein>
<dbReference type="RefSeq" id="WP_200595455.1">
    <property type="nucleotide sequence ID" value="NZ_JAEPBG010000011.1"/>
</dbReference>
<dbReference type="Proteomes" id="UP000622890">
    <property type="component" value="Unassembled WGS sequence"/>
</dbReference>
<dbReference type="GO" id="GO:0009002">
    <property type="term" value="F:serine-type D-Ala-D-Ala carboxypeptidase activity"/>
    <property type="evidence" value="ECO:0007669"/>
    <property type="project" value="InterPro"/>
</dbReference>
<organism evidence="3 4">
    <name type="scientific">Noviherbaspirillum pedocola</name>
    <dbReference type="NCBI Taxonomy" id="2801341"/>
    <lineage>
        <taxon>Bacteria</taxon>
        <taxon>Pseudomonadati</taxon>
        <taxon>Pseudomonadota</taxon>
        <taxon>Betaproteobacteria</taxon>
        <taxon>Burkholderiales</taxon>
        <taxon>Oxalobacteraceae</taxon>
        <taxon>Noviherbaspirillum</taxon>
    </lineage>
</organism>
<keyword evidence="3" id="KW-0378">Hydrolase</keyword>
<dbReference type="Pfam" id="PF12697">
    <property type="entry name" value="Abhydrolase_6"/>
    <property type="match status" value="1"/>
</dbReference>
<dbReference type="EMBL" id="JAEPBG010000011">
    <property type="protein sequence ID" value="MBK4737286.1"/>
    <property type="molecule type" value="Genomic_DNA"/>
</dbReference>
<feature type="domain" description="Peptidase S11 D-Ala-D-Ala carboxypeptidase A C-terminal" evidence="1">
    <location>
        <begin position="92"/>
        <end position="164"/>
    </location>
</feature>
<evidence type="ECO:0000313" key="3">
    <source>
        <dbReference type="EMBL" id="MBK4737286.1"/>
    </source>
</evidence>
<dbReference type="PANTHER" id="PTHR46438">
    <property type="entry name" value="ALPHA/BETA-HYDROLASES SUPERFAMILY PROTEIN"/>
    <property type="match status" value="1"/>
</dbReference>
<gene>
    <name evidence="3" type="ORF">JJB74_21915</name>
</gene>
<evidence type="ECO:0000313" key="4">
    <source>
        <dbReference type="Proteomes" id="UP000622890"/>
    </source>
</evidence>
<dbReference type="SUPFAM" id="SSF69189">
    <property type="entry name" value="Penicillin-binding protein associated domain"/>
    <property type="match status" value="1"/>
</dbReference>
<reference evidence="3" key="1">
    <citation type="submission" date="2021-01" db="EMBL/GenBank/DDBJ databases">
        <title>Genome sequence of strain Noviherbaspirillum sp. DKR-6.</title>
        <authorList>
            <person name="Chaudhary D.K."/>
        </authorList>
    </citation>
    <scope>NUCLEOTIDE SEQUENCE</scope>
    <source>
        <strain evidence="3">DKR-6</strain>
    </source>
</reference>
<name>A0A934SYC2_9BURK</name>
<dbReference type="InterPro" id="IPR029058">
    <property type="entry name" value="AB_hydrolase_fold"/>
</dbReference>
<dbReference type="InterPro" id="IPR015956">
    <property type="entry name" value="Peniciliin-bd_prot_C_sf"/>
</dbReference>
<keyword evidence="4" id="KW-1185">Reference proteome</keyword>
<dbReference type="GO" id="GO:0006508">
    <property type="term" value="P:proteolysis"/>
    <property type="evidence" value="ECO:0007669"/>
    <property type="project" value="InterPro"/>
</dbReference>
<dbReference type="Gene3D" id="3.40.50.1820">
    <property type="entry name" value="alpha/beta hydrolase"/>
    <property type="match status" value="1"/>
</dbReference>
<dbReference type="InterPro" id="IPR012907">
    <property type="entry name" value="Peptidase_S11_C"/>
</dbReference>